<accession>A0A1V2DV54</accession>
<name>A0A1V2DV54_9GAMM</name>
<feature type="transmembrane region" description="Helical" evidence="2">
    <location>
        <begin position="93"/>
        <end position="111"/>
    </location>
</feature>
<keyword evidence="2" id="KW-0812">Transmembrane</keyword>
<feature type="transmembrane region" description="Helical" evidence="2">
    <location>
        <begin position="69"/>
        <end position="87"/>
    </location>
</feature>
<dbReference type="NCBIfam" id="NF041646">
    <property type="entry name" value="VC0807_fam"/>
    <property type="match status" value="1"/>
</dbReference>
<feature type="region of interest" description="Disordered" evidence="1">
    <location>
        <begin position="240"/>
        <end position="262"/>
    </location>
</feature>
<evidence type="ECO:0000313" key="4">
    <source>
        <dbReference type="Proteomes" id="UP000189339"/>
    </source>
</evidence>
<feature type="transmembrane region" description="Helical" evidence="2">
    <location>
        <begin position="157"/>
        <end position="178"/>
    </location>
</feature>
<evidence type="ECO:0000256" key="1">
    <source>
        <dbReference type="SAM" id="MobiDB-lite"/>
    </source>
</evidence>
<reference evidence="3 4" key="1">
    <citation type="submission" date="2016-12" db="EMBL/GenBank/DDBJ databases">
        <title>Marinobacter lutaoensis whole genome sequencing.</title>
        <authorList>
            <person name="Verma A."/>
            <person name="Krishnamurthi S."/>
        </authorList>
    </citation>
    <scope>NUCLEOTIDE SEQUENCE [LARGE SCALE GENOMIC DNA]</scope>
    <source>
        <strain evidence="3 4">T5054</strain>
    </source>
</reference>
<feature type="transmembrane region" description="Helical" evidence="2">
    <location>
        <begin position="42"/>
        <end position="62"/>
    </location>
</feature>
<dbReference type="EMBL" id="MSCW01000004">
    <property type="protein sequence ID" value="ONF44477.1"/>
    <property type="molecule type" value="Genomic_DNA"/>
</dbReference>
<evidence type="ECO:0000256" key="2">
    <source>
        <dbReference type="SAM" id="Phobius"/>
    </source>
</evidence>
<keyword evidence="4" id="KW-1185">Reference proteome</keyword>
<keyword evidence="2" id="KW-0472">Membrane</keyword>
<proteinExistence type="predicted"/>
<comment type="caution">
    <text evidence="3">The sequence shown here is derived from an EMBL/GenBank/DDBJ whole genome shotgun (WGS) entry which is preliminary data.</text>
</comment>
<sequence>MNTSKTGTVPDHKPRPWIDLLVSIVIPSVILMKLSGSDSLGSVYALVVALAFPIGWGLFELVRYRKKNFIALLGLISVTLTGGIGLLELNPQWLAVKEAAVPAIIGLAVLISTRTRYPLVRTLLYNPSVLDVDKIHHRLLAEGTVEVFEARLQKASYYFAGTFLFSSIMNYVLARWIVTSPAGTEAFNEELGRMTLVSYPMIAIPSMVMMMLIFWYLWRSIRRLTGYTLEEVMAPHLLEKESPKAPTSGEASDRGAKDWNES</sequence>
<dbReference type="Proteomes" id="UP000189339">
    <property type="component" value="Unassembled WGS sequence"/>
</dbReference>
<protein>
    <submittedName>
        <fullName evidence="3">MFS transporter</fullName>
    </submittedName>
</protein>
<dbReference type="STRING" id="135739.BTO32_05705"/>
<dbReference type="PIRSF" id="PIRSF028137">
    <property type="entry name" value="UCP028137"/>
    <property type="match status" value="1"/>
</dbReference>
<gene>
    <name evidence="3" type="ORF">BTO32_05705</name>
</gene>
<evidence type="ECO:0000313" key="3">
    <source>
        <dbReference type="EMBL" id="ONF44477.1"/>
    </source>
</evidence>
<dbReference type="AlphaFoldDB" id="A0A1V2DV54"/>
<dbReference type="RefSeq" id="WP_076723557.1">
    <property type="nucleotide sequence ID" value="NZ_JABWTC010000001.1"/>
</dbReference>
<feature type="compositionally biased region" description="Basic and acidic residues" evidence="1">
    <location>
        <begin position="251"/>
        <end position="262"/>
    </location>
</feature>
<feature type="transmembrane region" description="Helical" evidence="2">
    <location>
        <begin position="198"/>
        <end position="218"/>
    </location>
</feature>
<organism evidence="3 4">
    <name type="scientific">Marinobacter lutaoensis</name>
    <dbReference type="NCBI Taxonomy" id="135739"/>
    <lineage>
        <taxon>Bacteria</taxon>
        <taxon>Pseudomonadati</taxon>
        <taxon>Pseudomonadota</taxon>
        <taxon>Gammaproteobacteria</taxon>
        <taxon>Pseudomonadales</taxon>
        <taxon>Marinobacteraceae</taxon>
        <taxon>Marinobacter</taxon>
    </lineage>
</organism>
<keyword evidence="2" id="KW-1133">Transmembrane helix</keyword>
<dbReference type="InterPro" id="IPR016870">
    <property type="entry name" value="UCP028137"/>
</dbReference>